<dbReference type="Gene3D" id="3.10.10.10">
    <property type="entry name" value="HIV Type 1 Reverse Transcriptase, subunit A, domain 1"/>
    <property type="match status" value="1"/>
</dbReference>
<dbReference type="EMBL" id="GBHO01042420">
    <property type="protein sequence ID" value="JAG01184.1"/>
    <property type="molecule type" value="Transcribed_RNA"/>
</dbReference>
<organism evidence="1">
    <name type="scientific">Lygus hesperus</name>
    <name type="common">Western plant bug</name>
    <dbReference type="NCBI Taxonomy" id="30085"/>
    <lineage>
        <taxon>Eukaryota</taxon>
        <taxon>Metazoa</taxon>
        <taxon>Ecdysozoa</taxon>
        <taxon>Arthropoda</taxon>
        <taxon>Hexapoda</taxon>
        <taxon>Insecta</taxon>
        <taxon>Pterygota</taxon>
        <taxon>Neoptera</taxon>
        <taxon>Paraneoptera</taxon>
        <taxon>Hemiptera</taxon>
        <taxon>Heteroptera</taxon>
        <taxon>Panheteroptera</taxon>
        <taxon>Cimicomorpha</taxon>
        <taxon>Miridae</taxon>
        <taxon>Mirini</taxon>
        <taxon>Lygus</taxon>
    </lineage>
</organism>
<feature type="non-terminal residue" evidence="1">
    <location>
        <position position="142"/>
    </location>
</feature>
<proteinExistence type="predicted"/>
<dbReference type="SUPFAM" id="SSF56672">
    <property type="entry name" value="DNA/RNA polymerases"/>
    <property type="match status" value="1"/>
</dbReference>
<dbReference type="InterPro" id="IPR050951">
    <property type="entry name" value="Retrovirus_Pol_polyprotein"/>
</dbReference>
<dbReference type="InterPro" id="IPR043502">
    <property type="entry name" value="DNA/RNA_pol_sf"/>
</dbReference>
<reference evidence="1" key="2">
    <citation type="submission" date="2014-07" db="EMBL/GenBank/DDBJ databases">
        <authorList>
            <person name="Hull J."/>
        </authorList>
    </citation>
    <scope>NUCLEOTIDE SEQUENCE</scope>
</reference>
<evidence type="ECO:0000313" key="1">
    <source>
        <dbReference type="EMBL" id="JAG01184.1"/>
    </source>
</evidence>
<dbReference type="GO" id="GO:0071897">
    <property type="term" value="P:DNA biosynthetic process"/>
    <property type="evidence" value="ECO:0007669"/>
    <property type="project" value="UniProtKB-ARBA"/>
</dbReference>
<sequence length="142" mass="16302">MDFAAMTMLSSAPTRLTFDAAIAEKWPKWKTKFNLFLTAISKGLGKLPFKCNLTLGKDAVPVVRPARRLPEVLKTKLKAELKRLENLGIIEKIDKPTDWVHDLVIVEKKNGKVTAPLRELMKKNSKWEWTDRQQNAFTKIKK</sequence>
<name>A0A0A9W040_LYGHE</name>
<protein>
    <submittedName>
        <fullName evidence="1">Uncharacterized protein</fullName>
    </submittedName>
</protein>
<gene>
    <name evidence="1" type="ORF">CM83_45513</name>
</gene>
<reference evidence="1" key="1">
    <citation type="journal article" date="2014" name="PLoS ONE">
        <title>Transcriptome-Based Identification of ABC Transporters in the Western Tarnished Plant Bug Lygus hesperus.</title>
        <authorList>
            <person name="Hull J.J."/>
            <person name="Chaney K."/>
            <person name="Geib S.M."/>
            <person name="Fabrick J.A."/>
            <person name="Brent C.S."/>
            <person name="Walsh D."/>
            <person name="Lavine L.C."/>
        </authorList>
    </citation>
    <scope>NUCLEOTIDE SEQUENCE</scope>
</reference>
<dbReference type="PANTHER" id="PTHR37984">
    <property type="entry name" value="PROTEIN CBG26694"/>
    <property type="match status" value="1"/>
</dbReference>
<dbReference type="AlphaFoldDB" id="A0A0A9W040"/>
<accession>A0A0A9W040</accession>
<dbReference type="PANTHER" id="PTHR37984:SF5">
    <property type="entry name" value="PROTEIN NYNRIN-LIKE"/>
    <property type="match status" value="1"/>
</dbReference>